<dbReference type="InterPro" id="IPR014347">
    <property type="entry name" value="Tautomerase/MIF_sf"/>
</dbReference>
<evidence type="ECO:0000313" key="6">
    <source>
        <dbReference type="EMBL" id="QEM83737.1"/>
    </source>
</evidence>
<dbReference type="Gene3D" id="3.30.429.10">
    <property type="entry name" value="Macrophage Migration Inhibitory Factor"/>
    <property type="match status" value="1"/>
</dbReference>
<evidence type="ECO:0000256" key="4">
    <source>
        <dbReference type="RuleBase" id="RU362032"/>
    </source>
</evidence>
<organism evidence="6 7">
    <name type="scientific">Halomonas binhaiensis</name>
    <dbReference type="NCBI Taxonomy" id="2562282"/>
    <lineage>
        <taxon>Bacteria</taxon>
        <taxon>Pseudomonadati</taxon>
        <taxon>Pseudomonadota</taxon>
        <taxon>Gammaproteobacteria</taxon>
        <taxon>Oceanospirillales</taxon>
        <taxon>Halomonadaceae</taxon>
        <taxon>Halomonas</taxon>
    </lineage>
</organism>
<dbReference type="EC" id="5.3.2.-" evidence="4"/>
<evidence type="ECO:0000256" key="2">
    <source>
        <dbReference type="ARBA" id="ARBA00023235"/>
    </source>
</evidence>
<name>A0A5C1NMS9_9GAMM</name>
<comment type="similarity">
    <text evidence="1 4">Belongs to the 4-oxalocrotonate tautomerase family.</text>
</comment>
<dbReference type="KEGG" id="hbh:E4T21_20820"/>
<feature type="domain" description="4-oxalocrotonate tautomerase-like" evidence="5">
    <location>
        <begin position="2"/>
        <end position="60"/>
    </location>
</feature>
<protein>
    <recommendedName>
        <fullName evidence="4">Tautomerase</fullName>
        <ecNumber evidence="4">5.3.2.-</ecNumber>
    </recommendedName>
</protein>
<dbReference type="EMBL" id="CP038437">
    <property type="protein sequence ID" value="QEM83737.1"/>
    <property type="molecule type" value="Genomic_DNA"/>
</dbReference>
<reference evidence="6" key="1">
    <citation type="submission" date="2021-02" db="EMBL/GenBank/DDBJ databases">
        <title>Strain Y2R2, a novel species of the genus Halomonas.</title>
        <authorList>
            <person name="Huang H."/>
        </authorList>
    </citation>
    <scope>NUCLEOTIDE SEQUENCE</scope>
    <source>
        <strain evidence="6">Y2R2</strain>
    </source>
</reference>
<dbReference type="NCBIfam" id="TIGR00013">
    <property type="entry name" value="taut"/>
    <property type="match status" value="1"/>
</dbReference>
<feature type="active site" description="Proton acceptor; via imino nitrogen" evidence="3">
    <location>
        <position position="2"/>
    </location>
</feature>
<dbReference type="NCBIfam" id="NF002571">
    <property type="entry name" value="PRK02220.1"/>
    <property type="match status" value="1"/>
</dbReference>
<evidence type="ECO:0000313" key="7">
    <source>
        <dbReference type="Proteomes" id="UP000324285"/>
    </source>
</evidence>
<dbReference type="PANTHER" id="PTHR35530">
    <property type="entry name" value="TAUTOMERASE-RELATED"/>
    <property type="match status" value="1"/>
</dbReference>
<accession>A0A5C1NMS9</accession>
<dbReference type="Pfam" id="PF01361">
    <property type="entry name" value="Tautomerase"/>
    <property type="match status" value="1"/>
</dbReference>
<dbReference type="PANTHER" id="PTHR35530:SF1">
    <property type="entry name" value="2-HYDROXYMUCONATE TAUTOMERASE"/>
    <property type="match status" value="1"/>
</dbReference>
<evidence type="ECO:0000259" key="5">
    <source>
        <dbReference type="Pfam" id="PF01361"/>
    </source>
</evidence>
<dbReference type="OrthoDB" id="9799841at2"/>
<dbReference type="GO" id="GO:0016853">
    <property type="term" value="F:isomerase activity"/>
    <property type="evidence" value="ECO:0007669"/>
    <property type="project" value="UniProtKB-UniRule"/>
</dbReference>
<proteinExistence type="inferred from homology"/>
<gene>
    <name evidence="6" type="ORF">E4T21_20820</name>
</gene>
<dbReference type="CDD" id="cd00491">
    <property type="entry name" value="4Oxalocrotonate_Tautomerase"/>
    <property type="match status" value="1"/>
</dbReference>
<dbReference type="InterPro" id="IPR004370">
    <property type="entry name" value="4-OT-like_dom"/>
</dbReference>
<dbReference type="RefSeq" id="WP_149286857.1">
    <property type="nucleotide sequence ID" value="NZ_CP038437.2"/>
</dbReference>
<dbReference type="SUPFAM" id="SSF55331">
    <property type="entry name" value="Tautomerase/MIF"/>
    <property type="match status" value="1"/>
</dbReference>
<keyword evidence="2 4" id="KW-0413">Isomerase</keyword>
<evidence type="ECO:0000256" key="1">
    <source>
        <dbReference type="ARBA" id="ARBA00006723"/>
    </source>
</evidence>
<dbReference type="Proteomes" id="UP000324285">
    <property type="component" value="Chromosome"/>
</dbReference>
<sequence length="64" mass="7096">MPIININILKGRSDEQKEALIHELTEACQRALGSPKESIHVMISEMDKQHYGAGGVSYKKKTDG</sequence>
<evidence type="ECO:0000256" key="3">
    <source>
        <dbReference type="PIRSR" id="PIRSR618191-1"/>
    </source>
</evidence>
<dbReference type="AlphaFoldDB" id="A0A5C1NMS9"/>
<keyword evidence="7" id="KW-1185">Reference proteome</keyword>
<dbReference type="InterPro" id="IPR018191">
    <property type="entry name" value="4-OT"/>
</dbReference>